<protein>
    <submittedName>
        <fullName evidence="2">Methyltransferase family protein</fullName>
    </submittedName>
</protein>
<evidence type="ECO:0000259" key="1">
    <source>
        <dbReference type="Pfam" id="PF13649"/>
    </source>
</evidence>
<sequence length="167" mass="17726">MIPERIRWAVDVVAPQPAERLLEIGCGPGVAAELVCARLTRGHLLATDRSPVAVTRTTNRNRAAVSSGRLAVRQVALNDLDLVDGELDKAFCVNVNLFWVGSAQRELQLLGRALRSGGRLFILYGADGPTGSDRITPKVAEACRTAGFADVETLSADHGIGVTAQAP</sequence>
<dbReference type="CDD" id="cd02440">
    <property type="entry name" value="AdoMet_MTases"/>
    <property type="match status" value="1"/>
</dbReference>
<dbReference type="GO" id="GO:0032259">
    <property type="term" value="P:methylation"/>
    <property type="evidence" value="ECO:0007669"/>
    <property type="project" value="UniProtKB-KW"/>
</dbReference>
<keyword evidence="2" id="KW-0489">Methyltransferase</keyword>
<keyword evidence="2" id="KW-0808">Transferase</keyword>
<feature type="domain" description="Methyltransferase" evidence="1">
    <location>
        <begin position="22"/>
        <end position="118"/>
    </location>
</feature>
<dbReference type="GO" id="GO:0008168">
    <property type="term" value="F:methyltransferase activity"/>
    <property type="evidence" value="ECO:0007669"/>
    <property type="project" value="UniProtKB-KW"/>
</dbReference>
<name>A0A561BWT5_9ACTN</name>
<evidence type="ECO:0000313" key="3">
    <source>
        <dbReference type="Proteomes" id="UP000318380"/>
    </source>
</evidence>
<dbReference type="SUPFAM" id="SSF53335">
    <property type="entry name" value="S-adenosyl-L-methionine-dependent methyltransferases"/>
    <property type="match status" value="1"/>
</dbReference>
<dbReference type="Proteomes" id="UP000318380">
    <property type="component" value="Unassembled WGS sequence"/>
</dbReference>
<keyword evidence="3" id="KW-1185">Reference proteome</keyword>
<dbReference type="Pfam" id="PF13649">
    <property type="entry name" value="Methyltransf_25"/>
    <property type="match status" value="1"/>
</dbReference>
<dbReference type="InterPro" id="IPR029063">
    <property type="entry name" value="SAM-dependent_MTases_sf"/>
</dbReference>
<accession>A0A561BWT5</accession>
<dbReference type="EMBL" id="VIVK01000001">
    <property type="protein sequence ID" value="TWD83356.1"/>
    <property type="molecule type" value="Genomic_DNA"/>
</dbReference>
<reference evidence="2 3" key="1">
    <citation type="submission" date="2019-06" db="EMBL/GenBank/DDBJ databases">
        <title>Sequencing the genomes of 1000 actinobacteria strains.</title>
        <authorList>
            <person name="Klenk H.-P."/>
        </authorList>
    </citation>
    <scope>NUCLEOTIDE SEQUENCE [LARGE SCALE GENOMIC DNA]</scope>
    <source>
        <strain evidence="2 3">DSM 24683</strain>
    </source>
</reference>
<evidence type="ECO:0000313" key="2">
    <source>
        <dbReference type="EMBL" id="TWD83356.1"/>
    </source>
</evidence>
<organism evidence="2 3">
    <name type="scientific">Kribbella amoyensis</name>
    <dbReference type="NCBI Taxonomy" id="996641"/>
    <lineage>
        <taxon>Bacteria</taxon>
        <taxon>Bacillati</taxon>
        <taxon>Actinomycetota</taxon>
        <taxon>Actinomycetes</taxon>
        <taxon>Propionibacteriales</taxon>
        <taxon>Kribbellaceae</taxon>
        <taxon>Kribbella</taxon>
    </lineage>
</organism>
<comment type="caution">
    <text evidence="2">The sequence shown here is derived from an EMBL/GenBank/DDBJ whole genome shotgun (WGS) entry which is preliminary data.</text>
</comment>
<dbReference type="OrthoDB" id="4571118at2"/>
<dbReference type="InterPro" id="IPR041698">
    <property type="entry name" value="Methyltransf_25"/>
</dbReference>
<dbReference type="AlphaFoldDB" id="A0A561BWT5"/>
<proteinExistence type="predicted"/>
<dbReference type="Gene3D" id="3.40.50.150">
    <property type="entry name" value="Vaccinia Virus protein VP39"/>
    <property type="match status" value="1"/>
</dbReference>
<gene>
    <name evidence="2" type="ORF">FB561_4518</name>
</gene>